<keyword evidence="1 2" id="KW-0808">Transferase</keyword>
<evidence type="ECO:0000313" key="3">
    <source>
        <dbReference type="Proteomes" id="UP000753219"/>
    </source>
</evidence>
<dbReference type="Pfam" id="PF04488">
    <property type="entry name" value="Gly_transf_sug"/>
    <property type="match status" value="1"/>
</dbReference>
<dbReference type="InterPro" id="IPR051706">
    <property type="entry name" value="Glycosyltransferase_domain"/>
</dbReference>
<reference evidence="2" key="1">
    <citation type="submission" date="2021-02" db="EMBL/GenBank/DDBJ databases">
        <title>Infant gut strain persistence is associated with maternal origin, phylogeny, and functional potential including surface adhesion and iron acquisition.</title>
        <authorList>
            <person name="Lou Y.C."/>
        </authorList>
    </citation>
    <scope>NUCLEOTIDE SEQUENCE</scope>
    <source>
        <strain evidence="2">L3_108_103G1_dasL3_108_103G1_concoct_2</strain>
    </source>
</reference>
<dbReference type="GO" id="GO:0000030">
    <property type="term" value="F:mannosyltransferase activity"/>
    <property type="evidence" value="ECO:0007669"/>
    <property type="project" value="TreeGrafter"/>
</dbReference>
<dbReference type="InterPro" id="IPR007577">
    <property type="entry name" value="GlycoTrfase_DXD_sugar-bd_CS"/>
</dbReference>
<evidence type="ECO:0000313" key="2">
    <source>
        <dbReference type="EMBL" id="MBS4884439.1"/>
    </source>
</evidence>
<dbReference type="RefSeq" id="WP_278640344.1">
    <property type="nucleotide sequence ID" value="NZ_JAGZMZ010000015.1"/>
</dbReference>
<name>A0A942WDN0_9FIRM</name>
<dbReference type="InterPro" id="IPR029044">
    <property type="entry name" value="Nucleotide-diphossugar_trans"/>
</dbReference>
<accession>A0A942WDN0</accession>
<dbReference type="Gene3D" id="3.90.550.20">
    <property type="match status" value="1"/>
</dbReference>
<protein>
    <submittedName>
        <fullName evidence="2">Glycosyl transferase</fullName>
    </submittedName>
</protein>
<dbReference type="SUPFAM" id="SSF53448">
    <property type="entry name" value="Nucleotide-diphospho-sugar transferases"/>
    <property type="match status" value="1"/>
</dbReference>
<evidence type="ECO:0000256" key="1">
    <source>
        <dbReference type="ARBA" id="ARBA00022679"/>
    </source>
</evidence>
<gene>
    <name evidence="2" type="ORF">KHZ85_06705</name>
</gene>
<organism evidence="2 3">
    <name type="scientific">Amedibacillus dolichus</name>
    <dbReference type="NCBI Taxonomy" id="31971"/>
    <lineage>
        <taxon>Bacteria</taxon>
        <taxon>Bacillati</taxon>
        <taxon>Bacillota</taxon>
        <taxon>Erysipelotrichia</taxon>
        <taxon>Erysipelotrichales</taxon>
        <taxon>Erysipelotrichaceae</taxon>
        <taxon>Amedibacillus</taxon>
    </lineage>
</organism>
<dbReference type="EMBL" id="JAGZMZ010000015">
    <property type="protein sequence ID" value="MBS4884439.1"/>
    <property type="molecule type" value="Genomic_DNA"/>
</dbReference>
<dbReference type="GO" id="GO:0016020">
    <property type="term" value="C:membrane"/>
    <property type="evidence" value="ECO:0007669"/>
    <property type="project" value="GOC"/>
</dbReference>
<dbReference type="GO" id="GO:0051999">
    <property type="term" value="P:mannosyl-inositol phosphorylceramide biosynthetic process"/>
    <property type="evidence" value="ECO:0007669"/>
    <property type="project" value="TreeGrafter"/>
</dbReference>
<dbReference type="PANTHER" id="PTHR32385:SF15">
    <property type="entry name" value="INOSITOL PHOSPHOCERAMIDE MANNOSYLTRANSFERASE 1"/>
    <property type="match status" value="1"/>
</dbReference>
<proteinExistence type="predicted"/>
<dbReference type="AlphaFoldDB" id="A0A942WDN0"/>
<dbReference type="Proteomes" id="UP000753219">
    <property type="component" value="Unassembled WGS sequence"/>
</dbReference>
<comment type="caution">
    <text evidence="2">The sequence shown here is derived from an EMBL/GenBank/DDBJ whole genome shotgun (WGS) entry which is preliminary data.</text>
</comment>
<sequence length="268" mass="31373">MIPKIIHYCWFGNKDIPENDKKNIEGWKKLNPDFKIMLWNETNYDINECDNLYTRQAYKCKKLGFVPDYIRTEIIYNYGGFYFDTDVELIKPLDSFLNEKCIMGFQDKNFVNHGQGFAAEPKNPIIKGILDIYHDLKFINEDGSYNLVPSPVYLTDYLVSRGLILNNKTQFIQDAIVYSSEYFCPIDYVSKNIKVTPNTVSIHHYAESWLSPTEKLINTIEKRCSSLVPNKFGYVFGRLISFPFRILVKIKQMGIRQSISYMKNKLVK</sequence>
<dbReference type="PANTHER" id="PTHR32385">
    <property type="entry name" value="MANNOSYL PHOSPHORYLINOSITOL CERAMIDE SYNTHASE"/>
    <property type="match status" value="1"/>
</dbReference>